<dbReference type="Proteomes" id="UP000032545">
    <property type="component" value="Unassembled WGS sequence"/>
</dbReference>
<accession>A0A0D8B8D3</accession>
<dbReference type="InterPro" id="IPR037460">
    <property type="entry name" value="SEST-like"/>
</dbReference>
<keyword evidence="3" id="KW-0732">Signal</keyword>
<dbReference type="InterPro" id="IPR001480">
    <property type="entry name" value="Bulb-type_lectin_dom"/>
</dbReference>
<dbReference type="OrthoDB" id="5503950at2"/>
<name>A0A0D8B8D3_9ACTN</name>
<dbReference type="PROSITE" id="PS50927">
    <property type="entry name" value="BULB_LECTIN"/>
    <property type="match status" value="1"/>
</dbReference>
<protein>
    <submittedName>
        <fullName evidence="5">Lysophospholipase L1-like esterase</fullName>
    </submittedName>
</protein>
<feature type="signal peptide" evidence="3">
    <location>
        <begin position="1"/>
        <end position="24"/>
    </location>
</feature>
<dbReference type="PROSITE" id="PS51257">
    <property type="entry name" value="PROKAR_LIPOPROTEIN"/>
    <property type="match status" value="1"/>
</dbReference>
<gene>
    <name evidence="5" type="ORF">FF36_05135</name>
</gene>
<comment type="caution">
    <text evidence="5">The sequence shown here is derived from an EMBL/GenBank/DDBJ whole genome shotgun (WGS) entry which is preliminary data.</text>
</comment>
<evidence type="ECO:0000259" key="4">
    <source>
        <dbReference type="PROSITE" id="PS50927"/>
    </source>
</evidence>
<evidence type="ECO:0000313" key="5">
    <source>
        <dbReference type="EMBL" id="KJE20543.1"/>
    </source>
</evidence>
<dbReference type="InterPro" id="IPR036514">
    <property type="entry name" value="SGNH_hydro_sf"/>
</dbReference>
<dbReference type="CDD" id="cd01823">
    <property type="entry name" value="SEST_like"/>
    <property type="match status" value="1"/>
</dbReference>
<feature type="domain" description="Bulb-type lectin" evidence="4">
    <location>
        <begin position="26"/>
        <end position="135"/>
    </location>
</feature>
<dbReference type="PANTHER" id="PTHR37981:SF1">
    <property type="entry name" value="SGNH HYDROLASE-TYPE ESTERASE DOMAIN-CONTAINING PROTEIN"/>
    <property type="match status" value="1"/>
</dbReference>
<dbReference type="AlphaFoldDB" id="A0A0D8B8D3"/>
<reference evidence="6" key="1">
    <citation type="submission" date="2015-02" db="EMBL/GenBank/DDBJ databases">
        <title>Draft Genome of Frankia sp. CpI1-S.</title>
        <authorList>
            <person name="Oshone R.T."/>
            <person name="Ngom M."/>
            <person name="Ghodhbane-Gtari F."/>
            <person name="Gtari M."/>
            <person name="Morris K."/>
            <person name="Thomas K."/>
            <person name="Sen A."/>
            <person name="Tisa L.S."/>
        </authorList>
    </citation>
    <scope>NUCLEOTIDE SEQUENCE [LARGE SCALE GENOMIC DNA]</scope>
    <source>
        <strain evidence="6">CpI1-S</strain>
    </source>
</reference>
<feature type="chain" id="PRO_5002326996" evidence="3">
    <location>
        <begin position="25"/>
        <end position="406"/>
    </location>
</feature>
<sequence precursor="true">MRRYALVAAVAAGLSCLSTTAATAAPTALAGSETLWPRQSIHSPDGVWELTMQDDGNAVLFGRGHVARWSTETDGNTGSTLEMQPDGNLVVYAPGHRAIWSTGTDDHRGGQLELQNDGNLVLYAPGHVAVWATDTHAPTTYVALGDSYSSGEGNPPFDDGTATTKDDCHRSPQAWPRLLGVDGSGSIAGNGHLACSGAEIDDVLFRGQHPGGLDSTSQVSRLEKINRDKPVGVVTVTIGGNDLGFSSTLETCFVWQCVQQPEKEERKIDDVAARVQQEVIPAIHKAAPQARVVVVGYPRLFPRLIADTTRCGWLTPTELTHLNQVQDYLDGRLRVAATTGEATYVSVADALNGHELCSRDPWIYDLGRNGGNLRGHPLADGQRAIAAVVGASAGAPLRPPPVVPTF</sequence>
<feature type="disulfide bond" evidence="2">
    <location>
        <begin position="168"/>
        <end position="195"/>
    </location>
</feature>
<keyword evidence="6" id="KW-1185">Reference proteome</keyword>
<dbReference type="Gene3D" id="3.40.50.1110">
    <property type="entry name" value="SGNH hydrolase"/>
    <property type="match status" value="1"/>
</dbReference>
<dbReference type="SUPFAM" id="SSF51110">
    <property type="entry name" value="alpha-D-mannose-specific plant lectins"/>
    <property type="match status" value="1"/>
</dbReference>
<evidence type="ECO:0000256" key="1">
    <source>
        <dbReference type="PIRSR" id="PIRSR637460-1"/>
    </source>
</evidence>
<evidence type="ECO:0000256" key="3">
    <source>
        <dbReference type="SAM" id="SignalP"/>
    </source>
</evidence>
<feature type="disulfide bond" evidence="2">
    <location>
        <begin position="252"/>
        <end position="257"/>
    </location>
</feature>
<organism evidence="5 6">
    <name type="scientific">Frankia torreyi</name>
    <dbReference type="NCBI Taxonomy" id="1856"/>
    <lineage>
        <taxon>Bacteria</taxon>
        <taxon>Bacillati</taxon>
        <taxon>Actinomycetota</taxon>
        <taxon>Actinomycetes</taxon>
        <taxon>Frankiales</taxon>
        <taxon>Frankiaceae</taxon>
        <taxon>Frankia</taxon>
    </lineage>
</organism>
<dbReference type="RefSeq" id="WP_052681404.1">
    <property type="nucleotide sequence ID" value="NZ_JYFN01000057.1"/>
</dbReference>
<dbReference type="PANTHER" id="PTHR37981">
    <property type="entry name" value="LIPASE 2"/>
    <property type="match status" value="1"/>
</dbReference>
<feature type="disulfide bond" evidence="2">
    <location>
        <begin position="311"/>
        <end position="357"/>
    </location>
</feature>
<dbReference type="Gene3D" id="2.90.10.10">
    <property type="entry name" value="Bulb-type lectin domain"/>
    <property type="match status" value="2"/>
</dbReference>
<dbReference type="Pfam" id="PF13472">
    <property type="entry name" value="Lipase_GDSL_2"/>
    <property type="match status" value="1"/>
</dbReference>
<reference evidence="5 6" key="2">
    <citation type="journal article" date="2016" name="Genome Announc.">
        <title>Permanent Draft Genome Sequences for Two Variants of Frankia sp. Strain CpI1, the First Frankia Strain Isolated from Root Nodules of Comptonia peregrina.</title>
        <authorList>
            <person name="Oshone R."/>
            <person name="Hurst S.G.IV."/>
            <person name="Abebe-Akele F."/>
            <person name="Simpson S."/>
            <person name="Morris K."/>
            <person name="Thomas W.K."/>
            <person name="Tisa L.S."/>
        </authorList>
    </citation>
    <scope>NUCLEOTIDE SEQUENCE [LARGE SCALE GENOMIC DNA]</scope>
    <source>
        <strain evidence="6">CpI1-S</strain>
    </source>
</reference>
<dbReference type="SUPFAM" id="SSF52266">
    <property type="entry name" value="SGNH hydrolase"/>
    <property type="match status" value="1"/>
</dbReference>
<dbReference type="EMBL" id="JYFN01000057">
    <property type="protein sequence ID" value="KJE20543.1"/>
    <property type="molecule type" value="Genomic_DNA"/>
</dbReference>
<dbReference type="GO" id="GO:0019433">
    <property type="term" value="P:triglyceride catabolic process"/>
    <property type="evidence" value="ECO:0007669"/>
    <property type="project" value="TreeGrafter"/>
</dbReference>
<dbReference type="GO" id="GO:0004806">
    <property type="term" value="F:triacylglycerol lipase activity"/>
    <property type="evidence" value="ECO:0007669"/>
    <property type="project" value="TreeGrafter"/>
</dbReference>
<dbReference type="InterPro" id="IPR013830">
    <property type="entry name" value="SGNH_hydro"/>
</dbReference>
<dbReference type="InterPro" id="IPR036426">
    <property type="entry name" value="Bulb-type_lectin_dom_sf"/>
</dbReference>
<proteinExistence type="predicted"/>
<evidence type="ECO:0000256" key="2">
    <source>
        <dbReference type="PIRSR" id="PIRSR637460-2"/>
    </source>
</evidence>
<evidence type="ECO:0000313" key="6">
    <source>
        <dbReference type="Proteomes" id="UP000032545"/>
    </source>
</evidence>
<dbReference type="SMART" id="SM00108">
    <property type="entry name" value="B_lectin"/>
    <property type="match status" value="1"/>
</dbReference>
<keyword evidence="2" id="KW-1015">Disulfide bond</keyword>
<feature type="active site" description="Nucleophile" evidence="1">
    <location>
        <position position="147"/>
    </location>
</feature>
<dbReference type="PATRIC" id="fig|1502723.3.peg.5337"/>
<feature type="active site" evidence="1">
    <location>
        <position position="376"/>
    </location>
</feature>
<dbReference type="CDD" id="cd00028">
    <property type="entry name" value="B_lectin"/>
    <property type="match status" value="1"/>
</dbReference>